<dbReference type="GO" id="GO:0015344">
    <property type="term" value="F:siderophore uptake transmembrane transporter activity"/>
    <property type="evidence" value="ECO:0007669"/>
    <property type="project" value="TreeGrafter"/>
</dbReference>
<dbReference type="Proteomes" id="UP000446786">
    <property type="component" value="Unassembled WGS sequence"/>
</dbReference>
<dbReference type="PANTHER" id="PTHR30069">
    <property type="entry name" value="TONB-DEPENDENT OUTER MEMBRANE RECEPTOR"/>
    <property type="match status" value="1"/>
</dbReference>
<dbReference type="GO" id="GO:0044718">
    <property type="term" value="P:siderophore transmembrane transport"/>
    <property type="evidence" value="ECO:0007669"/>
    <property type="project" value="TreeGrafter"/>
</dbReference>
<dbReference type="InterPro" id="IPR039426">
    <property type="entry name" value="TonB-dep_rcpt-like"/>
</dbReference>
<evidence type="ECO:0000256" key="7">
    <source>
        <dbReference type="SAM" id="MobiDB-lite"/>
    </source>
</evidence>
<reference evidence="8 9" key="1">
    <citation type="submission" date="2019-12" db="EMBL/GenBank/DDBJ databases">
        <title>Genomic-based taxomic classification of the family Erythrobacteraceae.</title>
        <authorList>
            <person name="Xu L."/>
        </authorList>
    </citation>
    <scope>NUCLEOTIDE SEQUENCE [LARGE SCALE GENOMIC DNA]</scope>
    <source>
        <strain evidence="8 9">JCM 16677</strain>
    </source>
</reference>
<evidence type="ECO:0000256" key="3">
    <source>
        <dbReference type="ARBA" id="ARBA00022452"/>
    </source>
</evidence>
<protein>
    <submittedName>
        <fullName evidence="8">TonB-dependent receptor</fullName>
    </submittedName>
</protein>
<dbReference type="Gene3D" id="2.170.130.10">
    <property type="entry name" value="TonB-dependent receptor, plug domain"/>
    <property type="match status" value="1"/>
</dbReference>
<dbReference type="PANTHER" id="PTHR30069:SF39">
    <property type="entry name" value="BLL6183 PROTEIN"/>
    <property type="match status" value="1"/>
</dbReference>
<evidence type="ECO:0000256" key="4">
    <source>
        <dbReference type="ARBA" id="ARBA00022692"/>
    </source>
</evidence>
<dbReference type="EMBL" id="WTYE01000001">
    <property type="protein sequence ID" value="MXP31782.1"/>
    <property type="molecule type" value="Genomic_DNA"/>
</dbReference>
<evidence type="ECO:0000256" key="1">
    <source>
        <dbReference type="ARBA" id="ARBA00004571"/>
    </source>
</evidence>
<feature type="compositionally biased region" description="Basic and acidic residues" evidence="7">
    <location>
        <begin position="78"/>
        <end position="89"/>
    </location>
</feature>
<keyword evidence="2" id="KW-0813">Transport</keyword>
<dbReference type="Gene3D" id="2.40.170.20">
    <property type="entry name" value="TonB-dependent receptor, beta-barrel domain"/>
    <property type="match status" value="1"/>
</dbReference>
<keyword evidence="5" id="KW-0472">Membrane</keyword>
<accession>A0A845ALX4</accession>
<keyword evidence="9" id="KW-1185">Reference proteome</keyword>
<feature type="compositionally biased region" description="Gly residues" evidence="7">
    <location>
        <begin position="726"/>
        <end position="739"/>
    </location>
</feature>
<feature type="compositionally biased region" description="Low complexity" evidence="7">
    <location>
        <begin position="707"/>
        <end position="725"/>
    </location>
</feature>
<keyword evidence="4" id="KW-0812">Transmembrane</keyword>
<gene>
    <name evidence="8" type="ORF">GRI94_08095</name>
</gene>
<evidence type="ECO:0000256" key="6">
    <source>
        <dbReference type="ARBA" id="ARBA00023237"/>
    </source>
</evidence>
<evidence type="ECO:0000256" key="5">
    <source>
        <dbReference type="ARBA" id="ARBA00023136"/>
    </source>
</evidence>
<dbReference type="InterPro" id="IPR037066">
    <property type="entry name" value="Plug_dom_sf"/>
</dbReference>
<feature type="compositionally biased region" description="Gly residues" evidence="7">
    <location>
        <begin position="849"/>
        <end position="861"/>
    </location>
</feature>
<dbReference type="InterPro" id="IPR036942">
    <property type="entry name" value="Beta-barrel_TonB_sf"/>
</dbReference>
<name>A0A845ALX4_9SPHN</name>
<keyword evidence="6" id="KW-0998">Cell outer membrane</keyword>
<dbReference type="AlphaFoldDB" id="A0A845ALX4"/>
<evidence type="ECO:0000313" key="8">
    <source>
        <dbReference type="EMBL" id="MXP31782.1"/>
    </source>
</evidence>
<feature type="region of interest" description="Disordered" evidence="7">
    <location>
        <begin position="65"/>
        <end position="89"/>
    </location>
</feature>
<feature type="region of interest" description="Disordered" evidence="7">
    <location>
        <begin position="848"/>
        <end position="885"/>
    </location>
</feature>
<organism evidence="8 9">
    <name type="scientific">Parerythrobacter jejuensis</name>
    <dbReference type="NCBI Taxonomy" id="795812"/>
    <lineage>
        <taxon>Bacteria</taxon>
        <taxon>Pseudomonadati</taxon>
        <taxon>Pseudomonadota</taxon>
        <taxon>Alphaproteobacteria</taxon>
        <taxon>Sphingomonadales</taxon>
        <taxon>Erythrobacteraceae</taxon>
        <taxon>Parerythrobacter</taxon>
    </lineage>
</organism>
<evidence type="ECO:0000256" key="2">
    <source>
        <dbReference type="ARBA" id="ARBA00022448"/>
    </source>
</evidence>
<dbReference type="SUPFAM" id="SSF56935">
    <property type="entry name" value="Porins"/>
    <property type="match status" value="2"/>
</dbReference>
<feature type="compositionally biased region" description="Gly residues" evidence="7">
    <location>
        <begin position="868"/>
        <end position="885"/>
    </location>
</feature>
<feature type="region of interest" description="Disordered" evidence="7">
    <location>
        <begin position="812"/>
        <end position="833"/>
    </location>
</feature>
<comment type="caution">
    <text evidence="8">The sequence shown here is derived from an EMBL/GenBank/DDBJ whole genome shotgun (WGS) entry which is preliminary data.</text>
</comment>
<sequence>MARFRPAAQNCRPATICYVSATCYGGTYPTAPALGGEIEKGSAALRYFAGLPLVALVAAVPAMAQDTSPEPSPEPAVEEARDTNPSDTRFNEQGEIVVTADRIPGQLDVPQAPLVELDAEDIAGFGVGSIQELVAQLEPATGSARGRGGGGRPVFLINGIRVSSFREFFRYPPEALRKVEVLPEEVAQRFGFPPDRRVINFILKDDFRSREVEVEYEQPDRGGYSRTEQEFGLLAITGGGRLNFNFEHNDTSLLTEAERDIIQTPGSFSTVPGDPDPAAARSLVADSRGLEGTINWAKSFTESGASLSLSGNMERQDRRSLSGLDTVTLTDPAGNSVLRTFNDGDPLEVNSRTDSANVAIGYARPLGSFQLTATANGALSGTRTRIDRRADTRVLQNRALFGAFALDAPIPPLVDPGFDTANTDTVTASTKVTLRGRPLRLPAGELGLTFDVGYNWNSIDSDDTRSATAASLTRGVLEAGVNVAIPLTSRRENALGAIGDFSLNLQAGIDHFSDFGTLRDYSVSLIWKPFDDLQLAATYVDNEQAPSLFQLGNPQITSFNVPVFDLVNGRTELVTLTSGGNPDLLAESQRDWKFSGNWKLPIGGDVRLNLEYIRNKSDNVTSSFPALTEAIEAAFPERITRDATGRLTALDFRPVTFAETRANRLSIGLNMRGQIGKKPERPSGPPPGVRGGGQPGGPPAGRPGRPPADGASGPPAPAATGSQAARGGGPGTGRGGGGRFQAMRERFCNTPEGQMPDLTGVPEPMLARLRGPDGELDPEKVKQAQQRFCGERGQQDMDRFAQLREKLCKDEPDLEGLPEPMLARLRGPDGTIDPERLKQVKQRICADGDAGGEAGASGQRGGPPAQARGGGRRGGGFNPFGGGGRGGDTRPRYFLSLNHTIELDNSILIAPGVPVLDQLDGDATSTFGLPENSTRLEAGIFWNGYGMRVSGRYVGSAFVQGSGLPGSTDLFIDDLATVGLRAFVDFGRALNKDKGFLKGFRVSVRADNIFDGRRIVRDQNGDIPLRFQPLLVDPTGRYLGIDLRKLF</sequence>
<feature type="region of interest" description="Disordered" evidence="7">
    <location>
        <begin position="668"/>
        <end position="740"/>
    </location>
</feature>
<proteinExistence type="predicted"/>
<feature type="compositionally biased region" description="Pro residues" evidence="7">
    <location>
        <begin position="696"/>
        <end position="706"/>
    </location>
</feature>
<keyword evidence="3" id="KW-1134">Transmembrane beta strand</keyword>
<comment type="subcellular location">
    <subcellularLocation>
        <location evidence="1">Cell outer membrane</location>
        <topology evidence="1">Multi-pass membrane protein</topology>
    </subcellularLocation>
</comment>
<evidence type="ECO:0000313" key="9">
    <source>
        <dbReference type="Proteomes" id="UP000446786"/>
    </source>
</evidence>
<keyword evidence="8" id="KW-0675">Receptor</keyword>
<dbReference type="GO" id="GO:0009279">
    <property type="term" value="C:cell outer membrane"/>
    <property type="evidence" value="ECO:0007669"/>
    <property type="project" value="UniProtKB-SubCell"/>
</dbReference>